<dbReference type="Proteomes" id="UP000823775">
    <property type="component" value="Unassembled WGS sequence"/>
</dbReference>
<dbReference type="PANTHER" id="PTHR43382:SF2">
    <property type="entry name" value="BIFUNCTIONAL GLUTAMATE_PROLINE--TRNA LIGASE"/>
    <property type="match status" value="1"/>
</dbReference>
<dbReference type="InterPro" id="IPR004499">
    <property type="entry name" value="Pro-tRNA-ligase_IIa_arc-type"/>
</dbReference>
<accession>A0ABS8VB75</accession>
<reference evidence="1 2" key="1">
    <citation type="journal article" date="2021" name="BMC Genomics">
        <title>Datura genome reveals duplications of psychoactive alkaloid biosynthetic genes and high mutation rate following tissue culture.</title>
        <authorList>
            <person name="Rajewski A."/>
            <person name="Carter-House D."/>
            <person name="Stajich J."/>
            <person name="Litt A."/>
        </authorList>
    </citation>
    <scope>NUCLEOTIDE SEQUENCE [LARGE SCALE GENOMIC DNA]</scope>
    <source>
        <strain evidence="1">AR-01</strain>
    </source>
</reference>
<dbReference type="EMBL" id="JACEIK010003889">
    <property type="protein sequence ID" value="MCD9643450.1"/>
    <property type="molecule type" value="Genomic_DNA"/>
</dbReference>
<proteinExistence type="predicted"/>
<dbReference type="SUPFAM" id="SSF55681">
    <property type="entry name" value="Class II aaRS and biotin synthetases"/>
    <property type="match status" value="1"/>
</dbReference>
<organism evidence="1 2">
    <name type="scientific">Datura stramonium</name>
    <name type="common">Jimsonweed</name>
    <name type="synonym">Common thornapple</name>
    <dbReference type="NCBI Taxonomy" id="4076"/>
    <lineage>
        <taxon>Eukaryota</taxon>
        <taxon>Viridiplantae</taxon>
        <taxon>Streptophyta</taxon>
        <taxon>Embryophyta</taxon>
        <taxon>Tracheophyta</taxon>
        <taxon>Spermatophyta</taxon>
        <taxon>Magnoliopsida</taxon>
        <taxon>eudicotyledons</taxon>
        <taxon>Gunneridae</taxon>
        <taxon>Pentapetalae</taxon>
        <taxon>asterids</taxon>
        <taxon>lamiids</taxon>
        <taxon>Solanales</taxon>
        <taxon>Solanaceae</taxon>
        <taxon>Solanoideae</taxon>
        <taxon>Datureae</taxon>
        <taxon>Datura</taxon>
    </lineage>
</organism>
<comment type="caution">
    <text evidence="1">The sequence shown here is derived from an EMBL/GenBank/DDBJ whole genome shotgun (WGS) entry which is preliminary data.</text>
</comment>
<evidence type="ECO:0008006" key="3">
    <source>
        <dbReference type="Google" id="ProtNLM"/>
    </source>
</evidence>
<gene>
    <name evidence="1" type="ORF">HAX54_030918</name>
</gene>
<protein>
    <recommendedName>
        <fullName evidence="3">Exocyst subunit Exo70 family protein</fullName>
    </recommendedName>
</protein>
<keyword evidence="2" id="KW-1185">Reference proteome</keyword>
<name>A0ABS8VB75_DATST</name>
<dbReference type="Gene3D" id="3.30.930.10">
    <property type="entry name" value="Bira Bifunctional Protein, Domain 2"/>
    <property type="match status" value="1"/>
</dbReference>
<sequence length="137" mass="15695">MNDYFRILGVLEILELYRRIYEEFLADPVSKGKKSELEKFAGGLYTTTVEAFIPNTGRGIQGATSHCLGQNFAKMFEINVENEKGEKAMVWQNSWGYTTRTVIIQSHLSDFVSSLLYFGGQTNPLFFFPWCCDRLVL</sequence>
<dbReference type="PANTHER" id="PTHR43382">
    <property type="entry name" value="PROLYL-TRNA SYNTHETASE"/>
    <property type="match status" value="1"/>
</dbReference>
<evidence type="ECO:0000313" key="2">
    <source>
        <dbReference type="Proteomes" id="UP000823775"/>
    </source>
</evidence>
<dbReference type="InterPro" id="IPR045864">
    <property type="entry name" value="aa-tRNA-synth_II/BPL/LPL"/>
</dbReference>
<evidence type="ECO:0000313" key="1">
    <source>
        <dbReference type="EMBL" id="MCD9643450.1"/>
    </source>
</evidence>